<dbReference type="SUPFAM" id="SSF50993">
    <property type="entry name" value="Peptidase/esterase 'gauge' domain"/>
    <property type="match status" value="1"/>
</dbReference>
<dbReference type="Proteomes" id="UP000604341">
    <property type="component" value="Unassembled WGS sequence"/>
</dbReference>
<dbReference type="Gene3D" id="2.130.10.120">
    <property type="entry name" value="Prolyl oligopeptidase, N-terminal domain"/>
    <property type="match status" value="1"/>
</dbReference>
<organism evidence="8 9">
    <name type="scientific">Deinococcus radiotolerans</name>
    <dbReference type="NCBI Taxonomy" id="1309407"/>
    <lineage>
        <taxon>Bacteria</taxon>
        <taxon>Thermotogati</taxon>
        <taxon>Deinococcota</taxon>
        <taxon>Deinococci</taxon>
        <taxon>Deinococcales</taxon>
        <taxon>Deinococcaceae</taxon>
        <taxon>Deinococcus</taxon>
    </lineage>
</organism>
<dbReference type="EC" id="3.4.21.26" evidence="2"/>
<dbReference type="Pfam" id="PF00326">
    <property type="entry name" value="Peptidase_S9"/>
    <property type="match status" value="1"/>
</dbReference>
<evidence type="ECO:0000256" key="1">
    <source>
        <dbReference type="ARBA" id="ARBA00001070"/>
    </source>
</evidence>
<evidence type="ECO:0000313" key="8">
    <source>
        <dbReference type="EMBL" id="GGK95731.1"/>
    </source>
</evidence>
<evidence type="ECO:0000256" key="2">
    <source>
        <dbReference type="ARBA" id="ARBA00011897"/>
    </source>
</evidence>
<dbReference type="SUPFAM" id="SSF53474">
    <property type="entry name" value="alpha/beta-Hydrolases"/>
    <property type="match status" value="1"/>
</dbReference>
<reference evidence="9" key="1">
    <citation type="journal article" date="2019" name="Int. J. Syst. Evol. Microbiol.">
        <title>The Global Catalogue of Microorganisms (GCM) 10K type strain sequencing project: providing services to taxonomists for standard genome sequencing and annotation.</title>
        <authorList>
            <consortium name="The Broad Institute Genomics Platform"/>
            <consortium name="The Broad Institute Genome Sequencing Center for Infectious Disease"/>
            <person name="Wu L."/>
            <person name="Ma J."/>
        </authorList>
    </citation>
    <scope>NUCLEOTIDE SEQUENCE [LARGE SCALE GENOMIC DNA]</scope>
    <source>
        <strain evidence="9">JCM 19173</strain>
    </source>
</reference>
<dbReference type="PRINTS" id="PR00862">
    <property type="entry name" value="PROLIGOPTASE"/>
</dbReference>
<dbReference type="InterPro" id="IPR002470">
    <property type="entry name" value="Peptidase_S9A"/>
</dbReference>
<feature type="domain" description="Peptidase S9A N-terminal" evidence="7">
    <location>
        <begin position="16"/>
        <end position="418"/>
    </location>
</feature>
<dbReference type="InterPro" id="IPR051167">
    <property type="entry name" value="Prolyl_oligopep/macrocyclase"/>
</dbReference>
<dbReference type="InterPro" id="IPR001375">
    <property type="entry name" value="Peptidase_S9_cat"/>
</dbReference>
<name>A0ABQ2FIX9_9DEIO</name>
<protein>
    <recommendedName>
        <fullName evidence="2">prolyl oligopeptidase</fullName>
        <ecNumber evidence="2">3.4.21.26</ecNumber>
    </recommendedName>
</protein>
<evidence type="ECO:0000256" key="5">
    <source>
        <dbReference type="ARBA" id="ARBA00022825"/>
    </source>
</evidence>
<evidence type="ECO:0000259" key="6">
    <source>
        <dbReference type="Pfam" id="PF00326"/>
    </source>
</evidence>
<evidence type="ECO:0000313" key="9">
    <source>
        <dbReference type="Proteomes" id="UP000604341"/>
    </source>
</evidence>
<comment type="catalytic activity">
    <reaction evidence="1">
        <text>Hydrolysis of Pro-|-Xaa &gt;&gt; Ala-|-Xaa in oligopeptides.</text>
        <dbReference type="EC" id="3.4.21.26"/>
    </reaction>
</comment>
<evidence type="ECO:0000256" key="3">
    <source>
        <dbReference type="ARBA" id="ARBA00022670"/>
    </source>
</evidence>
<dbReference type="Pfam" id="PF02897">
    <property type="entry name" value="Peptidase_S9_N"/>
    <property type="match status" value="1"/>
</dbReference>
<dbReference type="Gene3D" id="3.40.50.1820">
    <property type="entry name" value="alpha/beta hydrolase"/>
    <property type="match status" value="1"/>
</dbReference>
<keyword evidence="3" id="KW-0645">Protease</keyword>
<proteinExistence type="predicted"/>
<gene>
    <name evidence="8" type="ORF">GCM10010844_12780</name>
</gene>
<evidence type="ECO:0000259" key="7">
    <source>
        <dbReference type="Pfam" id="PF02897"/>
    </source>
</evidence>
<keyword evidence="9" id="KW-1185">Reference proteome</keyword>
<dbReference type="EMBL" id="BMPE01000002">
    <property type="protein sequence ID" value="GGK95731.1"/>
    <property type="molecule type" value="Genomic_DNA"/>
</dbReference>
<dbReference type="PANTHER" id="PTHR42881">
    <property type="entry name" value="PROLYL ENDOPEPTIDASE"/>
    <property type="match status" value="1"/>
</dbReference>
<keyword evidence="4" id="KW-0378">Hydrolase</keyword>
<evidence type="ECO:0000256" key="4">
    <source>
        <dbReference type="ARBA" id="ARBA00022801"/>
    </source>
</evidence>
<accession>A0ABQ2FIX9</accession>
<dbReference type="InterPro" id="IPR023302">
    <property type="entry name" value="Pept_S9A_N"/>
</dbReference>
<dbReference type="InterPro" id="IPR029058">
    <property type="entry name" value="AB_hydrolase_fold"/>
</dbReference>
<dbReference type="PANTHER" id="PTHR42881:SF2">
    <property type="entry name" value="PROLYL ENDOPEPTIDASE"/>
    <property type="match status" value="1"/>
</dbReference>
<keyword evidence="5" id="KW-0720">Serine protease</keyword>
<sequence length="694" mass="76216">MRHNARVTHTAPPSVPVTRRDAQTDTYLNAQGEAVVVADPYRWLEDPDHPDTRAWVQAQSAHAQAHLGALPARDAYHERLSSLWNHVRPGVPWARGERYFRMFNPGLLNQPLLQVAPDPHGPWETLLDPNALSADGTVAMAEVSVSRDGQHLAYATQSGGSDWLTWRVRDIASRQDRPDELHWSKFSSAAWHPDGHGFYYSAYDAPAPGGALTAANSHQRLMFHRLGEPQAQDEPVIVRPDQPTWGYHARVTEDARFLIVQVWNGTDPRNLLWIRPLDEAGAFTELVAEFRAMYSVSGSDGDTLFVHTDEDAPRGQVIAWTLGGDRRTVIPEGPDKLEEVHVVPGGLLTLTLKDASHRLHLHGRDGTPQREVPLPTLGTLSLSTHASSPEVFYGFTSFLHPNQPYRVQLPGGTPEPLAAEALTFNPEDFEVTQDFAVSRDGTRVPLFIVARRGLPRTGTHPTLLYGYGGFNISLTPAFNAGRVAWLERGGIYVQANLRGGGEYGQAWHQAGTLHRKQNVFDDFIACAEHLIAQGWTSPTHLGIQGGSNGGLLVGACLTQRPDLFGAAVPQVGVLDMLRYHQFTIGWAWASDYGRSDDPQLLPTLLAYSPLHTLRPGTAYPPTLITTGDHDDRVVPAHSFKFGAALQHAQGGPAPILLRIQTQAGHGAGKPTDLIIEEQADLYAFLEAHLRHAAP</sequence>
<comment type="caution">
    <text evidence="8">The sequence shown here is derived from an EMBL/GenBank/DDBJ whole genome shotgun (WGS) entry which is preliminary data.</text>
</comment>
<feature type="domain" description="Peptidase S9 prolyl oligopeptidase catalytic" evidence="6">
    <location>
        <begin position="478"/>
        <end position="690"/>
    </location>
</feature>